<dbReference type="InterPro" id="IPR013815">
    <property type="entry name" value="ATP_grasp_subdomain_1"/>
</dbReference>
<reference evidence="19 20" key="1">
    <citation type="journal article" date="2016" name="Nat. Commun.">
        <title>Thousands of microbial genomes shed light on interconnected biogeochemical processes in an aquifer system.</title>
        <authorList>
            <person name="Anantharaman K."/>
            <person name="Brown C.T."/>
            <person name="Hug L.A."/>
            <person name="Sharon I."/>
            <person name="Castelle C.J."/>
            <person name="Probst A.J."/>
            <person name="Thomas B.C."/>
            <person name="Singh A."/>
            <person name="Wilkins M.J."/>
            <person name="Karaoz U."/>
            <person name="Brodie E.L."/>
            <person name="Williams K.H."/>
            <person name="Hubbard S.S."/>
            <person name="Banfield J.F."/>
        </authorList>
    </citation>
    <scope>NUCLEOTIDE SEQUENCE [LARGE SCALE GENOMIC DNA]</scope>
</reference>
<keyword evidence="10" id="KW-0067">ATP-binding</keyword>
<evidence type="ECO:0000256" key="12">
    <source>
        <dbReference type="PIRNR" id="PIRNR000853"/>
    </source>
</evidence>
<feature type="domain" description="Pyruvate phosphate dikinase AMP/ATP-binding" evidence="17">
    <location>
        <begin position="65"/>
        <end position="293"/>
    </location>
</feature>
<dbReference type="GO" id="GO:0046872">
    <property type="term" value="F:metal ion binding"/>
    <property type="evidence" value="ECO:0007669"/>
    <property type="project" value="UniProtKB-UniRule"/>
</dbReference>
<evidence type="ECO:0000256" key="4">
    <source>
        <dbReference type="ARBA" id="ARBA00011994"/>
    </source>
</evidence>
<evidence type="ECO:0000256" key="5">
    <source>
        <dbReference type="ARBA" id="ARBA00020138"/>
    </source>
</evidence>
<evidence type="ECO:0000259" key="17">
    <source>
        <dbReference type="Pfam" id="PF01326"/>
    </source>
</evidence>
<feature type="binding site" evidence="15">
    <location>
        <position position="749"/>
    </location>
    <ligand>
        <name>Mg(2+)</name>
        <dbReference type="ChEBI" id="CHEBI:18420"/>
    </ligand>
</feature>
<evidence type="ECO:0000259" key="18">
    <source>
        <dbReference type="Pfam" id="PF02896"/>
    </source>
</evidence>
<keyword evidence="11 15" id="KW-0460">Magnesium</keyword>
<evidence type="ECO:0000256" key="9">
    <source>
        <dbReference type="ARBA" id="ARBA00022777"/>
    </source>
</evidence>
<dbReference type="NCBIfam" id="NF004531">
    <property type="entry name" value="PRK05878.1"/>
    <property type="match status" value="1"/>
</dbReference>
<protein>
    <recommendedName>
        <fullName evidence="5 12">Pyruvate, phosphate dikinase</fullName>
        <ecNumber evidence="4 12">2.7.9.1</ecNumber>
    </recommendedName>
</protein>
<dbReference type="PROSITE" id="PS00742">
    <property type="entry name" value="PEP_ENZYMES_2"/>
    <property type="match status" value="1"/>
</dbReference>
<dbReference type="GO" id="GO:0016301">
    <property type="term" value="F:kinase activity"/>
    <property type="evidence" value="ECO:0007669"/>
    <property type="project" value="UniProtKB-UniRule"/>
</dbReference>
<keyword evidence="6" id="KW-0808">Transferase</keyword>
<dbReference type="InterPro" id="IPR000121">
    <property type="entry name" value="PEP_util_C"/>
</dbReference>
<dbReference type="Gene3D" id="3.30.1490.20">
    <property type="entry name" value="ATP-grasp fold, A domain"/>
    <property type="match status" value="1"/>
</dbReference>
<dbReference type="Pfam" id="PF00391">
    <property type="entry name" value="PEP-utilizers"/>
    <property type="match status" value="1"/>
</dbReference>
<keyword evidence="8" id="KW-0547">Nucleotide-binding</keyword>
<evidence type="ECO:0000256" key="8">
    <source>
        <dbReference type="ARBA" id="ARBA00022741"/>
    </source>
</evidence>
<dbReference type="NCBIfam" id="TIGR01828">
    <property type="entry name" value="pyru_phos_dikin"/>
    <property type="match status" value="1"/>
</dbReference>
<dbReference type="Proteomes" id="UP000178449">
    <property type="component" value="Unassembled WGS sequence"/>
</dbReference>
<feature type="binding site" evidence="14">
    <location>
        <position position="749"/>
    </location>
    <ligand>
        <name>substrate</name>
    </ligand>
</feature>
<dbReference type="Pfam" id="PF02896">
    <property type="entry name" value="PEP-utilizers_C"/>
    <property type="match status" value="1"/>
</dbReference>
<evidence type="ECO:0000259" key="16">
    <source>
        <dbReference type="Pfam" id="PF00391"/>
    </source>
</evidence>
<dbReference type="Pfam" id="PF01326">
    <property type="entry name" value="PPDK_N"/>
    <property type="match status" value="2"/>
</dbReference>
<comment type="similarity">
    <text evidence="3 12">Belongs to the PEP-utilizing enzyme family.</text>
</comment>
<evidence type="ECO:0000256" key="2">
    <source>
        <dbReference type="ARBA" id="ARBA00003144"/>
    </source>
</evidence>
<comment type="caution">
    <text evidence="19">The sequence shown here is derived from an EMBL/GenBank/DDBJ whole genome shotgun (WGS) entry which is preliminary data.</text>
</comment>
<evidence type="ECO:0000256" key="7">
    <source>
        <dbReference type="ARBA" id="ARBA00022723"/>
    </source>
</evidence>
<dbReference type="GO" id="GO:0005524">
    <property type="term" value="F:ATP binding"/>
    <property type="evidence" value="ECO:0007669"/>
    <property type="project" value="UniProtKB-UniRule"/>
</dbReference>
<sequence length="883" mass="97997">MGSKFVYRFGKSHTEGNKEMKQLLGGKGANLAEMSRIGLPVPPGFTISTEACARYHEAANASLADIEPEIRNALSFIEQERNQVLGDPERPLLVSVRSGAAISMPGMMDTVLNLGLNPLVVEGLAKLTKNPRFAWDLYRRFIDMFGDVVMGVSHEHFEHAIHLKKQEKGITEDTDLTAQDLEQLCRTYLEIYEQHTAKTFPHDPWEQLIAAIEAVFRSWDSDRAVKYRRINHVFGLLGTAVNVQSMVYGNKGQTCGTGVLFTRNPSTGENKLYGEFLINAQGEDVVAGIRTPSPIDELQGKMPKCHQQILEVTKKLERHYKTMQDIEFTIEDEELFILQTRTGKCNGAAAVRMACEMVDEGLVEPKDAVRYLVEPDHLNQLLHPHFADEDAYQADIIAKGLPASPGAAVGRIVFTSEEAENWKARGEKVIMVRVETSPDDVGGMHAAQGILTTRGGMTSHAAVVARGWGKCCISGCGDLEVDEHKRSFRIGNKEFKEGDWLSLNGSTGEVIQGAHSLKAPEISGSFARFMGWVDQFRKMGVRTNAETPSDAKKSMEFGAEGIGLCRTEHMFFAADRILHFREMILSESEEQRKAALALILPYQRQDFFDLFKIMDGRPVNIRLLDPPLHEFLPKLEADQRELAKQLKMTYEAVHQAVEELGEVNPMLGFRGCRLGIVYPEITAMQTRAIFEAALDIKALGKAIHPEVMVPLVGGITELEHQAKVIRETAQAVFAERNESVEFKVGTMIEIPRAALRAGEIAKEAEYFSFGTNDLTQMTFGYSRDDVGKFLPHYISGKIVPVDPFQVLDQDGVGELVVIAVERGRKIRPGIKLGVCGEHGGDPRSVKFFAKVGMDYVSCSPFRVPIAKLAAAQAALEFFDIPEA</sequence>
<dbReference type="EC" id="2.7.9.1" evidence="4 12"/>
<dbReference type="InterPro" id="IPR002192">
    <property type="entry name" value="PPDK_AMP/ATP-bd"/>
</dbReference>
<feature type="binding site" evidence="14">
    <location>
        <position position="566"/>
    </location>
    <ligand>
        <name>substrate</name>
    </ligand>
</feature>
<comment type="cofactor">
    <cofactor evidence="1 12 15">
        <name>Mg(2+)</name>
        <dbReference type="ChEBI" id="CHEBI:18420"/>
    </cofactor>
</comment>
<dbReference type="AlphaFoldDB" id="A0A1F6GBN4"/>
<evidence type="ECO:0000256" key="11">
    <source>
        <dbReference type="ARBA" id="ARBA00022842"/>
    </source>
</evidence>
<feature type="domain" description="PEP-utilising enzyme mobile" evidence="16">
    <location>
        <begin position="427"/>
        <end position="508"/>
    </location>
</feature>
<feature type="domain" description="PEP-utilising enzyme C-terminal" evidence="18">
    <location>
        <begin position="525"/>
        <end position="873"/>
    </location>
</feature>
<dbReference type="Gene3D" id="3.30.470.20">
    <property type="entry name" value="ATP-grasp fold, B domain"/>
    <property type="match status" value="1"/>
</dbReference>
<dbReference type="SUPFAM" id="SSF56059">
    <property type="entry name" value="Glutathione synthetase ATP-binding domain-like"/>
    <property type="match status" value="1"/>
</dbReference>
<dbReference type="InterPro" id="IPR010121">
    <property type="entry name" value="Pyruvate_phosphate_dikinase"/>
</dbReference>
<feature type="active site" description="Tele-phosphohistidine intermediate" evidence="13">
    <location>
        <position position="460"/>
    </location>
</feature>
<dbReference type="Gene3D" id="1.10.189.10">
    <property type="entry name" value="Pyruvate Phosphate Dikinase, domain 2"/>
    <property type="match status" value="1"/>
</dbReference>
<gene>
    <name evidence="19" type="ORF">A2527_06695</name>
</gene>
<dbReference type="InterPro" id="IPR018274">
    <property type="entry name" value="PEP_util_AS"/>
</dbReference>
<dbReference type="InterPro" id="IPR036637">
    <property type="entry name" value="Phosphohistidine_dom_sf"/>
</dbReference>
<comment type="function">
    <text evidence="2">Catalyzes the reversible phosphorylation of pyruvate and phosphate.</text>
</comment>
<dbReference type="PROSITE" id="PS00370">
    <property type="entry name" value="PEP_ENZYMES_PHOS_SITE"/>
    <property type="match status" value="1"/>
</dbReference>
<comment type="catalytic activity">
    <reaction evidence="12">
        <text>pyruvate + phosphate + ATP = phosphoenolpyruvate + AMP + diphosphate + H(+)</text>
        <dbReference type="Rhea" id="RHEA:10756"/>
        <dbReference type="ChEBI" id="CHEBI:15361"/>
        <dbReference type="ChEBI" id="CHEBI:15378"/>
        <dbReference type="ChEBI" id="CHEBI:30616"/>
        <dbReference type="ChEBI" id="CHEBI:33019"/>
        <dbReference type="ChEBI" id="CHEBI:43474"/>
        <dbReference type="ChEBI" id="CHEBI:58702"/>
        <dbReference type="ChEBI" id="CHEBI:456215"/>
        <dbReference type="EC" id="2.7.9.1"/>
    </reaction>
</comment>
<dbReference type="PIRSF" id="PIRSF000853">
    <property type="entry name" value="PPDK"/>
    <property type="match status" value="1"/>
</dbReference>
<evidence type="ECO:0000256" key="6">
    <source>
        <dbReference type="ARBA" id="ARBA00022679"/>
    </source>
</evidence>
<evidence type="ECO:0000256" key="14">
    <source>
        <dbReference type="PIRSR" id="PIRSR000853-2"/>
    </source>
</evidence>
<dbReference type="Gene3D" id="1.20.80.30">
    <property type="match status" value="1"/>
</dbReference>
<feature type="binding site" evidence="14">
    <location>
        <position position="770"/>
    </location>
    <ligand>
        <name>substrate</name>
    </ligand>
</feature>
<name>A0A1F6GBN4_9PROT</name>
<dbReference type="SUPFAM" id="SSF51621">
    <property type="entry name" value="Phosphoenolpyruvate/pyruvate domain"/>
    <property type="match status" value="1"/>
</dbReference>
<keyword evidence="19" id="KW-0670">Pyruvate</keyword>
<dbReference type="SUPFAM" id="SSF52009">
    <property type="entry name" value="Phosphohistidine domain"/>
    <property type="match status" value="1"/>
</dbReference>
<evidence type="ECO:0000256" key="15">
    <source>
        <dbReference type="PIRSR" id="PIRSR000853-3"/>
    </source>
</evidence>
<dbReference type="PANTHER" id="PTHR22931:SF9">
    <property type="entry name" value="PYRUVATE, PHOSPHATE DIKINASE 1, CHLOROPLASTIC"/>
    <property type="match status" value="1"/>
</dbReference>
<keyword evidence="9 19" id="KW-0418">Kinase</keyword>
<feature type="binding site" evidence="14">
    <location>
        <position position="772"/>
    </location>
    <ligand>
        <name>substrate</name>
    </ligand>
</feature>
<evidence type="ECO:0000313" key="19">
    <source>
        <dbReference type="EMBL" id="OGG95513.1"/>
    </source>
</evidence>
<feature type="binding site" evidence="15">
    <location>
        <position position="773"/>
    </location>
    <ligand>
        <name>Mg(2+)</name>
        <dbReference type="ChEBI" id="CHEBI:18420"/>
    </ligand>
</feature>
<evidence type="ECO:0000256" key="10">
    <source>
        <dbReference type="ARBA" id="ARBA00022840"/>
    </source>
</evidence>
<evidence type="ECO:0000256" key="1">
    <source>
        <dbReference type="ARBA" id="ARBA00001946"/>
    </source>
</evidence>
<evidence type="ECO:0000313" key="20">
    <source>
        <dbReference type="Proteomes" id="UP000178449"/>
    </source>
</evidence>
<proteinExistence type="inferred from homology"/>
<feature type="binding site" evidence="14">
    <location>
        <position position="773"/>
    </location>
    <ligand>
        <name>substrate</name>
    </ligand>
</feature>
<evidence type="ECO:0000256" key="13">
    <source>
        <dbReference type="PIRSR" id="PIRSR000853-1"/>
    </source>
</evidence>
<feature type="active site" description="Proton donor" evidence="13">
    <location>
        <position position="835"/>
    </location>
</feature>
<dbReference type="InterPro" id="IPR023151">
    <property type="entry name" value="PEP_util_CS"/>
</dbReference>
<dbReference type="FunFam" id="3.50.30.10:FF:000009">
    <property type="entry name" value="Pyruvate, phosphate dikinase, chloroplastic"/>
    <property type="match status" value="1"/>
</dbReference>
<dbReference type="PANTHER" id="PTHR22931">
    <property type="entry name" value="PHOSPHOENOLPYRUVATE DIKINASE-RELATED"/>
    <property type="match status" value="1"/>
</dbReference>
<dbReference type="Gene3D" id="3.20.20.60">
    <property type="entry name" value="Phosphoenolpyruvate-binding domains"/>
    <property type="match status" value="1"/>
</dbReference>
<dbReference type="EMBL" id="MFNE01000021">
    <property type="protein sequence ID" value="OGG95513.1"/>
    <property type="molecule type" value="Genomic_DNA"/>
</dbReference>
<dbReference type="Gene3D" id="3.50.30.10">
    <property type="entry name" value="Phosphohistidine domain"/>
    <property type="match status" value="1"/>
</dbReference>
<accession>A0A1F6GBN4</accession>
<keyword evidence="7 15" id="KW-0479">Metal-binding</keyword>
<dbReference type="InterPro" id="IPR008279">
    <property type="entry name" value="PEP-util_enz_mobile_dom"/>
</dbReference>
<feature type="binding site" evidence="14">
    <location>
        <position position="771"/>
    </location>
    <ligand>
        <name>substrate</name>
    </ligand>
</feature>
<dbReference type="GO" id="GO:0050242">
    <property type="term" value="F:pyruvate, phosphate dikinase activity"/>
    <property type="evidence" value="ECO:0007669"/>
    <property type="project" value="UniProtKB-UniRule"/>
</dbReference>
<dbReference type="STRING" id="1817772.A2527_06695"/>
<feature type="domain" description="Pyruvate phosphate dikinase AMP/ATP-binding" evidence="17">
    <location>
        <begin position="307"/>
        <end position="359"/>
    </location>
</feature>
<feature type="binding site" evidence="14">
    <location>
        <position position="622"/>
    </location>
    <ligand>
        <name>substrate</name>
    </ligand>
</feature>
<dbReference type="InterPro" id="IPR015813">
    <property type="entry name" value="Pyrv/PenolPyrv_kinase-like_dom"/>
</dbReference>
<organism evidence="19 20">
    <name type="scientific">Candidatus Lambdaproteobacteria bacterium RIFOXYD2_FULL_50_16</name>
    <dbReference type="NCBI Taxonomy" id="1817772"/>
    <lineage>
        <taxon>Bacteria</taxon>
        <taxon>Pseudomonadati</taxon>
        <taxon>Pseudomonadota</taxon>
        <taxon>Candidatus Lambdaproteobacteria</taxon>
    </lineage>
</organism>
<evidence type="ECO:0000256" key="3">
    <source>
        <dbReference type="ARBA" id="ARBA00007837"/>
    </source>
</evidence>
<dbReference type="InterPro" id="IPR040442">
    <property type="entry name" value="Pyrv_kinase-like_dom_sf"/>
</dbReference>